<evidence type="ECO:0000256" key="3">
    <source>
        <dbReference type="ARBA" id="ARBA00022737"/>
    </source>
</evidence>
<evidence type="ECO:0000313" key="12">
    <source>
        <dbReference type="EMBL" id="KAK6334426.1"/>
    </source>
</evidence>
<keyword evidence="4" id="KW-0863">Zinc-finger</keyword>
<evidence type="ECO:0000256" key="6">
    <source>
        <dbReference type="ARBA" id="ARBA00023015"/>
    </source>
</evidence>
<proteinExistence type="predicted"/>
<evidence type="ECO:0000256" key="10">
    <source>
        <dbReference type="SAM" id="MobiDB-lite"/>
    </source>
</evidence>
<dbReference type="Proteomes" id="UP001373714">
    <property type="component" value="Unassembled WGS sequence"/>
</dbReference>
<evidence type="ECO:0000256" key="2">
    <source>
        <dbReference type="ARBA" id="ARBA00022723"/>
    </source>
</evidence>
<keyword evidence="13" id="KW-1185">Reference proteome</keyword>
<evidence type="ECO:0000256" key="5">
    <source>
        <dbReference type="ARBA" id="ARBA00022833"/>
    </source>
</evidence>
<dbReference type="Gene3D" id="3.30.710.10">
    <property type="entry name" value="Potassium Channel Kv1.1, Chain A"/>
    <property type="match status" value="1"/>
</dbReference>
<dbReference type="AlphaFoldDB" id="A0AAV9U3M2"/>
<evidence type="ECO:0000256" key="1">
    <source>
        <dbReference type="ARBA" id="ARBA00004123"/>
    </source>
</evidence>
<gene>
    <name evidence="12" type="ORF">TWF730_003640</name>
</gene>
<dbReference type="PANTHER" id="PTHR46105">
    <property type="entry name" value="AGAP004733-PA"/>
    <property type="match status" value="1"/>
</dbReference>
<keyword evidence="9" id="KW-0539">Nucleus</keyword>
<dbReference type="PANTHER" id="PTHR46105:SF5">
    <property type="entry name" value="ZINC FINGER AND BTB DOMAIN-CONTAINING PROTEIN 44 ISOFORM X1"/>
    <property type="match status" value="1"/>
</dbReference>
<name>A0AAV9U3M2_9PEZI</name>
<keyword evidence="6" id="KW-0805">Transcription regulation</keyword>
<organism evidence="12 13">
    <name type="scientific">Orbilia blumenaviensis</name>
    <dbReference type="NCBI Taxonomy" id="1796055"/>
    <lineage>
        <taxon>Eukaryota</taxon>
        <taxon>Fungi</taxon>
        <taxon>Dikarya</taxon>
        <taxon>Ascomycota</taxon>
        <taxon>Pezizomycotina</taxon>
        <taxon>Orbiliomycetes</taxon>
        <taxon>Orbiliales</taxon>
        <taxon>Orbiliaceae</taxon>
        <taxon>Orbilia</taxon>
    </lineage>
</organism>
<dbReference type="SUPFAM" id="SSF54695">
    <property type="entry name" value="POZ domain"/>
    <property type="match status" value="1"/>
</dbReference>
<keyword evidence="5" id="KW-0862">Zinc</keyword>
<protein>
    <recommendedName>
        <fullName evidence="11">BTB domain-containing protein</fullName>
    </recommendedName>
</protein>
<dbReference type="SMART" id="SM00225">
    <property type="entry name" value="BTB"/>
    <property type="match status" value="1"/>
</dbReference>
<accession>A0AAV9U3M2</accession>
<dbReference type="PROSITE" id="PS50097">
    <property type="entry name" value="BTB"/>
    <property type="match status" value="1"/>
</dbReference>
<keyword evidence="7" id="KW-0238">DNA-binding</keyword>
<dbReference type="CDD" id="cd18186">
    <property type="entry name" value="BTB_POZ_ZBTB_KLHL-like"/>
    <property type="match status" value="1"/>
</dbReference>
<keyword evidence="8" id="KW-0804">Transcription</keyword>
<dbReference type="GO" id="GO:0008270">
    <property type="term" value="F:zinc ion binding"/>
    <property type="evidence" value="ECO:0007669"/>
    <property type="project" value="UniProtKB-KW"/>
</dbReference>
<evidence type="ECO:0000256" key="9">
    <source>
        <dbReference type="ARBA" id="ARBA00023242"/>
    </source>
</evidence>
<feature type="region of interest" description="Disordered" evidence="10">
    <location>
        <begin position="1"/>
        <end position="21"/>
    </location>
</feature>
<dbReference type="GO" id="GO:0005634">
    <property type="term" value="C:nucleus"/>
    <property type="evidence" value="ECO:0007669"/>
    <property type="project" value="UniProtKB-SubCell"/>
</dbReference>
<evidence type="ECO:0000259" key="11">
    <source>
        <dbReference type="PROSITE" id="PS50097"/>
    </source>
</evidence>
<comment type="caution">
    <text evidence="12">The sequence shown here is derived from an EMBL/GenBank/DDBJ whole genome shotgun (WGS) entry which is preliminary data.</text>
</comment>
<dbReference type="InterPro" id="IPR000210">
    <property type="entry name" value="BTB/POZ_dom"/>
</dbReference>
<keyword evidence="2" id="KW-0479">Metal-binding</keyword>
<feature type="region of interest" description="Disordered" evidence="10">
    <location>
        <begin position="306"/>
        <end position="330"/>
    </location>
</feature>
<dbReference type="InterPro" id="IPR050457">
    <property type="entry name" value="ZnFinger_BTB_dom_contain"/>
</dbReference>
<evidence type="ECO:0000313" key="13">
    <source>
        <dbReference type="Proteomes" id="UP001373714"/>
    </source>
</evidence>
<dbReference type="InterPro" id="IPR011333">
    <property type="entry name" value="SKP1/BTB/POZ_sf"/>
</dbReference>
<keyword evidence="3" id="KW-0677">Repeat</keyword>
<evidence type="ECO:0000256" key="4">
    <source>
        <dbReference type="ARBA" id="ARBA00022771"/>
    </source>
</evidence>
<sequence>MSPRRRICLDPPQRSNPTTPDASLLLAENENLSTREECVELCYRTDVFSDITFRVGEEGMGPVKEYKLHRLILAGQSPYLYELCVKASGNAESIELTDIQPYIFDHVVKWLYKSKLVDKTEDMAIVARIYGVASQLKIKDLESKCLDTLTQILEREKAKEQKGEVSILDEMLVKTNQTPEAKTKKTTERGDVSALTLDPSLFRSNTETTVSTYRRESKAKDFLKGVMDKVITQKDASKERGASRASTVTAGSLLNRAKAGLRGNRVASQPVRTSMISQPFGAARLVMVPRSLGPASLPTLPEAMNLATPLPGTGSPASAPPQDYRNSTAF</sequence>
<evidence type="ECO:0000256" key="8">
    <source>
        <dbReference type="ARBA" id="ARBA00023163"/>
    </source>
</evidence>
<comment type="subcellular location">
    <subcellularLocation>
        <location evidence="1">Nucleus</location>
    </subcellularLocation>
</comment>
<dbReference type="EMBL" id="JAVHNS010000015">
    <property type="protein sequence ID" value="KAK6334426.1"/>
    <property type="molecule type" value="Genomic_DNA"/>
</dbReference>
<evidence type="ECO:0000256" key="7">
    <source>
        <dbReference type="ARBA" id="ARBA00023125"/>
    </source>
</evidence>
<feature type="domain" description="BTB" evidence="11">
    <location>
        <begin position="49"/>
        <end position="120"/>
    </location>
</feature>
<dbReference type="GO" id="GO:0000978">
    <property type="term" value="F:RNA polymerase II cis-regulatory region sequence-specific DNA binding"/>
    <property type="evidence" value="ECO:0007669"/>
    <property type="project" value="TreeGrafter"/>
</dbReference>
<dbReference type="GO" id="GO:0000981">
    <property type="term" value="F:DNA-binding transcription factor activity, RNA polymerase II-specific"/>
    <property type="evidence" value="ECO:0007669"/>
    <property type="project" value="TreeGrafter"/>
</dbReference>
<reference evidence="12 13" key="1">
    <citation type="submission" date="2019-10" db="EMBL/GenBank/DDBJ databases">
        <authorList>
            <person name="Palmer J.M."/>
        </authorList>
    </citation>
    <scope>NUCLEOTIDE SEQUENCE [LARGE SCALE GENOMIC DNA]</scope>
    <source>
        <strain evidence="12 13">TWF730</strain>
    </source>
</reference>
<dbReference type="Pfam" id="PF00651">
    <property type="entry name" value="BTB"/>
    <property type="match status" value="1"/>
</dbReference>